<comment type="caution">
    <text evidence="1">The sequence shown here is derived from an EMBL/GenBank/DDBJ whole genome shotgun (WGS) entry which is preliminary data.</text>
</comment>
<dbReference type="OMA" id="VPCFGWH"/>
<dbReference type="Gene3D" id="3.20.20.140">
    <property type="entry name" value="Metal-dependent hydrolases"/>
    <property type="match status" value="1"/>
</dbReference>
<dbReference type="OrthoDB" id="413993at2759"/>
<dbReference type="InterPro" id="IPR032466">
    <property type="entry name" value="Metal_Hydrolase"/>
</dbReference>
<dbReference type="PANTHER" id="PTHR47345:SF1">
    <property type="entry name" value="CUT9-INTERACTING PROTEIN SCN1"/>
    <property type="match status" value="1"/>
</dbReference>
<reference evidence="1 2" key="1">
    <citation type="submission" date="2016-07" db="EMBL/GenBank/DDBJ databases">
        <title>Pervasive Adenine N6-methylation of Active Genes in Fungi.</title>
        <authorList>
            <consortium name="DOE Joint Genome Institute"/>
            <person name="Mondo S.J."/>
            <person name="Dannebaum R.O."/>
            <person name="Kuo R.C."/>
            <person name="Labutti K."/>
            <person name="Haridas S."/>
            <person name="Kuo A."/>
            <person name="Salamov A."/>
            <person name="Ahrendt S.R."/>
            <person name="Lipzen A."/>
            <person name="Sullivan W."/>
            <person name="Andreopoulos W.B."/>
            <person name="Clum A."/>
            <person name="Lindquist E."/>
            <person name="Daum C."/>
            <person name="Ramamoorthy G.K."/>
            <person name="Gryganskyi A."/>
            <person name="Culley D."/>
            <person name="Magnuson J.K."/>
            <person name="James T.Y."/>
            <person name="O'Malley M.A."/>
            <person name="Stajich J.E."/>
            <person name="Spatafora J.W."/>
            <person name="Visel A."/>
            <person name="Grigoriev I.V."/>
        </authorList>
    </citation>
    <scope>NUCLEOTIDE SEQUENCE [LARGE SCALE GENOMIC DNA]</scope>
    <source>
        <strain evidence="1 2">NRRL 2496</strain>
    </source>
</reference>
<dbReference type="EMBL" id="MCGN01000003">
    <property type="protein sequence ID" value="ORY98966.1"/>
    <property type="molecule type" value="Genomic_DNA"/>
</dbReference>
<dbReference type="Pfam" id="PF01026">
    <property type="entry name" value="TatD_DNase"/>
    <property type="match status" value="1"/>
</dbReference>
<dbReference type="Proteomes" id="UP000242180">
    <property type="component" value="Unassembled WGS sequence"/>
</dbReference>
<evidence type="ECO:0000313" key="2">
    <source>
        <dbReference type="Proteomes" id="UP000242180"/>
    </source>
</evidence>
<proteinExistence type="predicted"/>
<dbReference type="InterPro" id="IPR001130">
    <property type="entry name" value="TatD-like"/>
</dbReference>
<organism evidence="1 2">
    <name type="scientific">Syncephalastrum racemosum</name>
    <name type="common">Filamentous fungus</name>
    <dbReference type="NCBI Taxonomy" id="13706"/>
    <lineage>
        <taxon>Eukaryota</taxon>
        <taxon>Fungi</taxon>
        <taxon>Fungi incertae sedis</taxon>
        <taxon>Mucoromycota</taxon>
        <taxon>Mucoromycotina</taxon>
        <taxon>Mucoromycetes</taxon>
        <taxon>Mucorales</taxon>
        <taxon>Syncephalastraceae</taxon>
        <taxon>Syncephalastrum</taxon>
    </lineage>
</organism>
<dbReference type="InterPro" id="IPR053044">
    <property type="entry name" value="Metallo-hydrolase/TatD-type"/>
</dbReference>
<dbReference type="GO" id="GO:0016788">
    <property type="term" value="F:hydrolase activity, acting on ester bonds"/>
    <property type="evidence" value="ECO:0007669"/>
    <property type="project" value="InterPro"/>
</dbReference>
<protein>
    <submittedName>
        <fullName evidence="1">TatD family</fullName>
    </submittedName>
</protein>
<gene>
    <name evidence="1" type="ORF">BCR43DRAFT_436657</name>
</gene>
<sequence>MSPPDEHADSVDTLDTSLWELLCDAHCHPHDEKDKLDMILKLKTGRLNTMGVRQDDWDVVASLASRSEKCQPCFGIHPWFTHSDLETMLPQLKPPTPFETWYNDLRKRLETHPTALVGEVGLDRAARLLPGGQIEWHGVKPTTVQCRVEHQLAVFEAQLALARELNRAVSIHCVQGQGHLLQLLQKKPDAPGVIRICLHSFGGSPATIPQFINLKYYKVYVSFSTAINARLGEKLKKLIASIPEDRLLLETDFNTPIGLDEAMLDIARLAADARDWSLEHTIKQTHTNYQNFISGRAEE</sequence>
<evidence type="ECO:0000313" key="1">
    <source>
        <dbReference type="EMBL" id="ORY98966.1"/>
    </source>
</evidence>
<name>A0A1X2HK43_SYNRA</name>
<dbReference type="STRING" id="13706.A0A1X2HK43"/>
<keyword evidence="2" id="KW-1185">Reference proteome</keyword>
<dbReference type="InParanoid" id="A0A1X2HK43"/>
<dbReference type="PANTHER" id="PTHR47345">
    <property type="entry name" value="CUT9-INTERACTING PROTEIN SCN1"/>
    <property type="match status" value="1"/>
</dbReference>
<dbReference type="FunCoup" id="A0A1X2HK43">
    <property type="interactions" value="14"/>
</dbReference>
<dbReference type="SUPFAM" id="SSF51556">
    <property type="entry name" value="Metallo-dependent hydrolases"/>
    <property type="match status" value="1"/>
</dbReference>
<dbReference type="AlphaFoldDB" id="A0A1X2HK43"/>
<accession>A0A1X2HK43</accession>